<dbReference type="EMBL" id="JAGIOO010000001">
    <property type="protein sequence ID" value="MBP2476047.1"/>
    <property type="molecule type" value="Genomic_DNA"/>
</dbReference>
<organism evidence="2 3">
    <name type="scientific">Crossiella equi</name>
    <dbReference type="NCBI Taxonomy" id="130796"/>
    <lineage>
        <taxon>Bacteria</taxon>
        <taxon>Bacillati</taxon>
        <taxon>Actinomycetota</taxon>
        <taxon>Actinomycetes</taxon>
        <taxon>Pseudonocardiales</taxon>
        <taxon>Pseudonocardiaceae</taxon>
        <taxon>Crossiella</taxon>
    </lineage>
</organism>
<feature type="transmembrane region" description="Helical" evidence="1">
    <location>
        <begin position="16"/>
        <end position="36"/>
    </location>
</feature>
<keyword evidence="1" id="KW-0472">Membrane</keyword>
<feature type="transmembrane region" description="Helical" evidence="1">
    <location>
        <begin position="42"/>
        <end position="61"/>
    </location>
</feature>
<dbReference type="RefSeq" id="WP_086783051.1">
    <property type="nucleotide sequence ID" value="NZ_JAGIOO010000001.1"/>
</dbReference>
<evidence type="ECO:0000313" key="2">
    <source>
        <dbReference type="EMBL" id="MBP2476047.1"/>
    </source>
</evidence>
<gene>
    <name evidence="2" type="ORF">JOF53_004919</name>
</gene>
<comment type="caution">
    <text evidence="2">The sequence shown here is derived from an EMBL/GenBank/DDBJ whole genome shotgun (WGS) entry which is preliminary data.</text>
</comment>
<name>A0ABS5AHK2_9PSEU</name>
<dbReference type="Proteomes" id="UP001519363">
    <property type="component" value="Unassembled WGS sequence"/>
</dbReference>
<keyword evidence="1" id="KW-0812">Transmembrane</keyword>
<keyword evidence="3" id="KW-1185">Reference proteome</keyword>
<keyword evidence="1" id="KW-1133">Transmembrane helix</keyword>
<sequence>MAHDPADVWQPLRDRLCWAVVSVTTCLAILVCYYPVVRTITALGASLVATVLAVFSWRALTARDSARLVVAAIALLGAAALCFALIP</sequence>
<evidence type="ECO:0000256" key="1">
    <source>
        <dbReference type="SAM" id="Phobius"/>
    </source>
</evidence>
<evidence type="ECO:0000313" key="3">
    <source>
        <dbReference type="Proteomes" id="UP001519363"/>
    </source>
</evidence>
<proteinExistence type="predicted"/>
<accession>A0ABS5AHK2</accession>
<feature type="transmembrane region" description="Helical" evidence="1">
    <location>
        <begin position="68"/>
        <end position="86"/>
    </location>
</feature>
<protein>
    <submittedName>
        <fullName evidence="2">Uncharacterized protein</fullName>
    </submittedName>
</protein>
<reference evidence="2 3" key="1">
    <citation type="submission" date="2021-03" db="EMBL/GenBank/DDBJ databases">
        <title>Sequencing the genomes of 1000 actinobacteria strains.</title>
        <authorList>
            <person name="Klenk H.-P."/>
        </authorList>
    </citation>
    <scope>NUCLEOTIDE SEQUENCE [LARGE SCALE GENOMIC DNA]</scope>
    <source>
        <strain evidence="2 3">DSM 44580</strain>
    </source>
</reference>